<dbReference type="InterPro" id="IPR000182">
    <property type="entry name" value="GNAT_dom"/>
</dbReference>
<dbReference type="Proteomes" id="UP000069906">
    <property type="component" value="Chromosome"/>
</dbReference>
<dbReference type="Pfam" id="PF00583">
    <property type="entry name" value="Acetyltransf_1"/>
    <property type="match status" value="1"/>
</dbReference>
<dbReference type="CDD" id="cd04301">
    <property type="entry name" value="NAT_SF"/>
    <property type="match status" value="1"/>
</dbReference>
<dbReference type="GeneID" id="26009788"/>
<dbReference type="PROSITE" id="PS51186">
    <property type="entry name" value="GNAT"/>
    <property type="match status" value="1"/>
</dbReference>
<dbReference type="STRING" id="1604004.HLASA_0422"/>
<dbReference type="PANTHER" id="PTHR43617">
    <property type="entry name" value="L-AMINO ACID N-ACETYLTRANSFERASE"/>
    <property type="match status" value="1"/>
</dbReference>
<dbReference type="KEGG" id="hsu:HLASF_0423"/>
<dbReference type="SUPFAM" id="SSF55729">
    <property type="entry name" value="Acyl-CoA N-acyltransferases (Nat)"/>
    <property type="match status" value="1"/>
</dbReference>
<dbReference type="InterPro" id="IPR050276">
    <property type="entry name" value="MshD_Acetyltransferase"/>
</dbReference>
<dbReference type="AlphaFoldDB" id="A0A0F7PBB4"/>
<dbReference type="GO" id="GO:0008999">
    <property type="term" value="F:protein-N-terminal-alanine acetyltransferase activity"/>
    <property type="evidence" value="ECO:0007669"/>
    <property type="project" value="TreeGrafter"/>
</dbReference>
<reference evidence="2 5" key="1">
    <citation type="journal article" date="2015" name="ISME J.">
        <title>Elemental sulfur and acetate can support life of a novel strictly anaerobic haloarchaeon.</title>
        <authorList>
            <person name="Sorokin D.Y."/>
            <person name="Kublanov I.V."/>
            <person name="Gavrilov S.N."/>
            <person name="Rojo D."/>
            <person name="Roman P."/>
            <person name="Golyshin P.N."/>
            <person name="Slepak V.Z."/>
            <person name="Smedile F."/>
            <person name="Ferrer M."/>
            <person name="Messina E."/>
            <person name="La Cono V."/>
            <person name="Yakimov M.M."/>
        </authorList>
    </citation>
    <scope>NUCLEOTIDE SEQUENCE [LARGE SCALE GENOMIC DNA]</scope>
    <source>
        <strain evidence="2 5">HSR2</strain>
    </source>
</reference>
<sequence length="163" mass="17880">MTTAPPADATTIRQAVRADLLEVHQVERRAFTHPWSMDALEQFLGEPGFLVAESPTEEGPLEATIVGHVVATGVRVNGQPMGHVKDLAVNPERQGEGIGSTLLDRAMTVLSRRGFSQVRLEVRETNERAIGLYERRGFSRVGTYASYYPDGEDALILHAPLQS</sequence>
<dbReference type="InterPro" id="IPR006464">
    <property type="entry name" value="AcTrfase_RimI/Ard1"/>
</dbReference>
<keyword evidence="2" id="KW-0808">Transferase</keyword>
<protein>
    <submittedName>
        <fullName evidence="2">Ribosomal-protein-alanine acetyltransferase</fullName>
    </submittedName>
</protein>
<dbReference type="InterPro" id="IPR016181">
    <property type="entry name" value="Acyl_CoA_acyltransferase"/>
</dbReference>
<evidence type="ECO:0000313" key="4">
    <source>
        <dbReference type="Proteomes" id="UP000060390"/>
    </source>
</evidence>
<evidence type="ECO:0000313" key="5">
    <source>
        <dbReference type="Proteomes" id="UP000069906"/>
    </source>
</evidence>
<evidence type="ECO:0000313" key="2">
    <source>
        <dbReference type="EMBL" id="AKH96929.1"/>
    </source>
</evidence>
<dbReference type="KEGG" id="hsf:HLASA_0422"/>
<dbReference type="Gene3D" id="3.40.630.30">
    <property type="match status" value="1"/>
</dbReference>
<evidence type="ECO:0000259" key="1">
    <source>
        <dbReference type="PROSITE" id="PS51186"/>
    </source>
</evidence>
<gene>
    <name evidence="2" type="primary">rimI</name>
    <name evidence="3" type="ORF">HLASA_0422</name>
    <name evidence="2" type="ORF">HLASF_0423</name>
</gene>
<dbReference type="PANTHER" id="PTHR43617:SF35">
    <property type="entry name" value="[RIBOSOMAL PROTEIN BS18]-ALANINE N-ACETYLTRANSFERASE"/>
    <property type="match status" value="1"/>
</dbReference>
<dbReference type="EMBL" id="CP008874">
    <property type="protein sequence ID" value="AKH96929.1"/>
    <property type="molecule type" value="Genomic_DNA"/>
</dbReference>
<organism evidence="2 5">
    <name type="scientific">Halanaeroarchaeum sulfurireducens</name>
    <dbReference type="NCBI Taxonomy" id="1604004"/>
    <lineage>
        <taxon>Archaea</taxon>
        <taxon>Methanobacteriati</taxon>
        <taxon>Methanobacteriota</taxon>
        <taxon>Stenosarchaea group</taxon>
        <taxon>Halobacteria</taxon>
        <taxon>Halobacteriales</taxon>
        <taxon>Halobacteriaceae</taxon>
        <taxon>Halanaeroarchaeum</taxon>
    </lineage>
</organism>
<feature type="domain" description="N-acetyltransferase" evidence="1">
    <location>
        <begin position="10"/>
        <end position="162"/>
    </location>
</feature>
<dbReference type="NCBIfam" id="TIGR01575">
    <property type="entry name" value="rimI"/>
    <property type="match status" value="1"/>
</dbReference>
<reference evidence="3 4" key="3">
    <citation type="journal article" date="2016" name="Stand. Genomic Sci.">
        <title>Complete genome sequence of 'Halanaeroarchaeum sulfurireducens' M27-SA2, a sulfur-reducing and acetate-oxidizing haloarchaeon from the deep-sea hypersaline anoxic lake Medee.</title>
        <authorList>
            <person name="Messina E."/>
            <person name="Sorokin D.Y."/>
            <person name="Kublanov I.V."/>
            <person name="Toshchakov S."/>
            <person name="Lopatina A."/>
            <person name="Arcadi E."/>
            <person name="Smedile F."/>
            <person name="La Spada G."/>
            <person name="La Cono V."/>
            <person name="Yakimov M.M."/>
        </authorList>
    </citation>
    <scope>NUCLEOTIDE SEQUENCE [LARGE SCALE GENOMIC DNA]</scope>
    <source>
        <strain evidence="3 4">M27-SA2</strain>
    </source>
</reference>
<dbReference type="HOGENOM" id="CLU_013985_23_0_2"/>
<name>A0A0F7PBB4_9EURY</name>
<dbReference type="EMBL" id="CP011564">
    <property type="protein sequence ID" value="ALG81331.1"/>
    <property type="molecule type" value="Genomic_DNA"/>
</dbReference>
<evidence type="ECO:0000313" key="3">
    <source>
        <dbReference type="EMBL" id="ALG81331.1"/>
    </source>
</evidence>
<proteinExistence type="predicted"/>
<reference evidence="4" key="2">
    <citation type="submission" date="2015-05" db="EMBL/GenBank/DDBJ databases">
        <title>Complete genome sequence of Halanaeroarchaeum sulfurireducens type strain M27-SA2, a sulfate-reducer haloarchaeon from marine anoxic lake Medee.</title>
        <authorList>
            <person name="Messina E."/>
            <person name="Kublanov I.V."/>
            <person name="Toshchakov S."/>
            <person name="Arcadi E."/>
            <person name="La Spada G."/>
            <person name="La Cono V."/>
            <person name="Yakimov M.M."/>
        </authorList>
    </citation>
    <scope>NUCLEOTIDE SEQUENCE [LARGE SCALE GENOMIC DNA]</scope>
    <source>
        <strain evidence="4">M27-SA2</strain>
    </source>
</reference>
<dbReference type="Proteomes" id="UP000060390">
    <property type="component" value="Chromosome"/>
</dbReference>
<keyword evidence="5" id="KW-1185">Reference proteome</keyword>
<dbReference type="OrthoDB" id="43754at2157"/>
<dbReference type="RefSeq" id="WP_050047748.1">
    <property type="nucleotide sequence ID" value="NZ_CP008874.1"/>
</dbReference>
<accession>A0A0F7PBB4</accession>